<organism evidence="10 11">
    <name type="scientific">Choanephora cucurbitarum</name>
    <dbReference type="NCBI Taxonomy" id="101091"/>
    <lineage>
        <taxon>Eukaryota</taxon>
        <taxon>Fungi</taxon>
        <taxon>Fungi incertae sedis</taxon>
        <taxon>Mucoromycota</taxon>
        <taxon>Mucoromycotina</taxon>
        <taxon>Mucoromycetes</taxon>
        <taxon>Mucorales</taxon>
        <taxon>Mucorineae</taxon>
        <taxon>Choanephoraceae</taxon>
        <taxon>Choanephoroideae</taxon>
        <taxon>Choanephora</taxon>
    </lineage>
</organism>
<feature type="region of interest" description="Disordered" evidence="4">
    <location>
        <begin position="1151"/>
        <end position="1181"/>
    </location>
</feature>
<feature type="domain" description="TRAPPC10/Trs130 N-terminal" evidence="6">
    <location>
        <begin position="1"/>
        <end position="308"/>
    </location>
</feature>
<evidence type="ECO:0000259" key="8">
    <source>
        <dbReference type="Pfam" id="PF23274"/>
    </source>
</evidence>
<dbReference type="GO" id="GO:0006891">
    <property type="term" value="P:intra-Golgi vesicle-mediated transport"/>
    <property type="evidence" value="ECO:0007669"/>
    <property type="project" value="TreeGrafter"/>
</dbReference>
<comment type="caution">
    <text evidence="10">The sequence shown here is derived from an EMBL/GenBank/DDBJ whole genome shotgun (WGS) entry which is preliminary data.</text>
</comment>
<name>A0A1C7NTC1_9FUNG</name>
<dbReference type="PANTHER" id="PTHR13251">
    <property type="entry name" value="EPILEPSY HOLOPROSENCEPHALY CANDIDATE 1/TMEM1"/>
    <property type="match status" value="1"/>
</dbReference>
<feature type="domain" description="Trs130 NTS" evidence="9">
    <location>
        <begin position="316"/>
        <end position="508"/>
    </location>
</feature>
<protein>
    <submittedName>
        <fullName evidence="10">Trafficking protein particle complex subunit 10</fullName>
    </submittedName>
</protein>
<dbReference type="GO" id="GO:0034498">
    <property type="term" value="P:early endosome to Golgi transport"/>
    <property type="evidence" value="ECO:0007669"/>
    <property type="project" value="TreeGrafter"/>
</dbReference>
<evidence type="ECO:0000259" key="6">
    <source>
        <dbReference type="Pfam" id="PF23036"/>
    </source>
</evidence>
<gene>
    <name evidence="10" type="primary">Trappc10</name>
    <name evidence="10" type="ORF">A0J61_01195</name>
</gene>
<dbReference type="STRING" id="101091.A0A1C7NTC1"/>
<feature type="compositionally biased region" description="Polar residues" evidence="4">
    <location>
        <begin position="1151"/>
        <end position="1160"/>
    </location>
</feature>
<dbReference type="Pfam" id="PF24967">
    <property type="entry name" value="NTS_TR130"/>
    <property type="match status" value="1"/>
</dbReference>
<evidence type="ECO:0000256" key="4">
    <source>
        <dbReference type="SAM" id="MobiDB-lite"/>
    </source>
</evidence>
<dbReference type="Proteomes" id="UP000093000">
    <property type="component" value="Unassembled WGS sequence"/>
</dbReference>
<dbReference type="GO" id="GO:0005829">
    <property type="term" value="C:cytosol"/>
    <property type="evidence" value="ECO:0007669"/>
    <property type="project" value="GOC"/>
</dbReference>
<dbReference type="OrthoDB" id="10256906at2759"/>
<dbReference type="InterPro" id="IPR056916">
    <property type="entry name" value="NTS_TR130"/>
</dbReference>
<keyword evidence="11" id="KW-1185">Reference proteome</keyword>
<dbReference type="EMBL" id="LUGH01000035">
    <property type="protein sequence ID" value="OBZ90744.1"/>
    <property type="molecule type" value="Genomic_DNA"/>
</dbReference>
<dbReference type="Pfam" id="PF23036">
    <property type="entry name" value="TRAPPC10_1st"/>
    <property type="match status" value="1"/>
</dbReference>
<feature type="domain" description="TRAPPC10/Trs130 C-terminal" evidence="5">
    <location>
        <begin position="1007"/>
        <end position="1128"/>
    </location>
</feature>
<feature type="domain" description="DUF7077" evidence="8">
    <location>
        <begin position="673"/>
        <end position="797"/>
    </location>
</feature>
<dbReference type="Pfam" id="PF23273">
    <property type="entry name" value="DUF7076"/>
    <property type="match status" value="1"/>
</dbReference>
<evidence type="ECO:0000259" key="5">
    <source>
        <dbReference type="Pfam" id="PF12584"/>
    </source>
</evidence>
<dbReference type="PANTHER" id="PTHR13251:SF3">
    <property type="entry name" value="TRAFFICKING PROTEIN PARTICLE COMPLEX SUBUNIT 10"/>
    <property type="match status" value="1"/>
</dbReference>
<keyword evidence="2" id="KW-0813">Transport</keyword>
<reference evidence="10 11" key="1">
    <citation type="submission" date="2016-03" db="EMBL/GenBank/DDBJ databases">
        <title>Choanephora cucurbitarum.</title>
        <authorList>
            <person name="Min B."/>
            <person name="Park H."/>
            <person name="Park J.-H."/>
            <person name="Shin H.-D."/>
            <person name="Choi I.-G."/>
        </authorList>
    </citation>
    <scope>NUCLEOTIDE SEQUENCE [LARGE SCALE GENOMIC DNA]</scope>
    <source>
        <strain evidence="10 11">KUS-F28377</strain>
    </source>
</reference>
<evidence type="ECO:0000259" key="7">
    <source>
        <dbReference type="Pfam" id="PF23273"/>
    </source>
</evidence>
<evidence type="ECO:0000313" key="10">
    <source>
        <dbReference type="EMBL" id="OBZ90744.1"/>
    </source>
</evidence>
<dbReference type="InterPro" id="IPR022233">
    <property type="entry name" value="TRAPPC10/Trs130_C"/>
</dbReference>
<dbReference type="GO" id="GO:1990071">
    <property type="term" value="C:TRAPPII protein complex"/>
    <property type="evidence" value="ECO:0007669"/>
    <property type="project" value="InterPro"/>
</dbReference>
<evidence type="ECO:0000313" key="11">
    <source>
        <dbReference type="Proteomes" id="UP000093000"/>
    </source>
</evidence>
<keyword evidence="3" id="KW-0333">Golgi apparatus</keyword>
<proteinExistence type="predicted"/>
<feature type="domain" description="DUF7076" evidence="7">
    <location>
        <begin position="543"/>
        <end position="654"/>
    </location>
</feature>
<dbReference type="InterPro" id="IPR045126">
    <property type="entry name" value="TRAPPC10/Trs130"/>
</dbReference>
<dbReference type="InterPro" id="IPR056913">
    <property type="entry name" value="TRAPPC10/Trs130_N"/>
</dbReference>
<dbReference type="Pfam" id="PF23274">
    <property type="entry name" value="DUF7077"/>
    <property type="match status" value="1"/>
</dbReference>
<dbReference type="Pfam" id="PF12584">
    <property type="entry name" value="TRAPPC10"/>
    <property type="match status" value="1"/>
</dbReference>
<dbReference type="InterPro" id="IPR055504">
    <property type="entry name" value="DUF7076"/>
</dbReference>
<dbReference type="InParanoid" id="A0A1C7NTC1"/>
<evidence type="ECO:0000256" key="3">
    <source>
        <dbReference type="ARBA" id="ARBA00023034"/>
    </source>
</evidence>
<dbReference type="AlphaFoldDB" id="A0A1C7NTC1"/>
<dbReference type="InterPro" id="IPR055505">
    <property type="entry name" value="DUF7077"/>
</dbReference>
<evidence type="ECO:0000256" key="1">
    <source>
        <dbReference type="ARBA" id="ARBA00004555"/>
    </source>
</evidence>
<evidence type="ECO:0000259" key="9">
    <source>
        <dbReference type="Pfam" id="PF24967"/>
    </source>
</evidence>
<comment type="subcellular location">
    <subcellularLocation>
        <location evidence="1">Golgi apparatus</location>
    </subcellularLocation>
</comment>
<accession>A0A1C7NTC1</accession>
<sequence>MSGQKLTVTYCDEYDVWPLIADDLSSRLPLRNLKWQPSSQRAECIIPILEIDLKRFTIDYTPPSLSDTQTTYLNLYFVACDDNEDYKNRVRKNIRNWVETIQTKKNQEWLVVYVAGNESKRSTTYLGLKASVYDKIKTDFNPPKQERCAYIRKKDPEGPYSELWDGFIEKIKECILSSFDMQVLQIQDDTRRLDMQRHMPGWNYCTFFILKEGLAQAYEIMTLYEDALIQYDELEASFYQVLRDKALAWFGHFGGTDPGDDSGNILDFKRKNYRDLINKNIISVFDFRSYLFARQCRMLLKLQRVIEVTARAQLFITNFIPAIRETEELLAPHFVESWVFSACMNVVNECEPLSTQLIASNTELIVPYNAVKADLLLTARRQLDKIGVDCGHLPKSAPFSIYIDHKSSKADQKKTITNTKLVEAIESVEAFDKTYMGLSTRAIKSYDASFRSRAALNVHGDIAALKYIREKYEEAVRIYESMIWRYGEQEWCSIENSLLINCADSQKRLGKFDQYVESLLALLKNAKYLTDEEASHYTDEVIQNVAQLDNEIKRPFSPIFSVSVISIIDDNQSVESTSVEVCVDNHLPKKIHFDAISLRLVGSHPEQIWFSLDSQDLLPGKNTFLLTSTTSTSGNYVVETCEMKLGKLVFSHNFLRPGQKKRVVRLNHDTKRLFASVAQPHEICLGEKQRLSVTIESRETSCTAGTLLLETQTEGMEITMTSHLNAILSSPDQEDRQLELTMSETGNISLPDLAPHTRLELFVLYEGSYTEFDYRIKTTVTYQHDRNELKFISSDYVKVTVPLIVNESTIFRESCVFLKVELSCNGDMPVRILGSSVKPSRHYLVESQSEVKQCDMTLFPRQHVSFIYKLVKRERNLEETSTAMNSKIHFSVRYQSLKEEVETSLQMMMEHTLKKFNLEQHVPYVFQKVKEAFLGTVDYCSYGLTDVVHLDDFDAELCESFLLHRDLKTKVQLLDLIEEFFEQHEAITMQQIQQQCPNPRVHSIAFPLEVPTTKITHTAELSLSVEKDLLVSEACPCILRIKQLTYWNPDPTQASNDAFFYDIDVDYDNWLLSGKRRLRFISKPDQVMEFPLSLVPLKTGNLLLPSVRVSAVSPDIFASTVYTNSAQQILVKPKSKTATFFVEQQSRFIQPTPSPYSANSLPLDPNRASTGSARSGMELSF</sequence>
<evidence type="ECO:0000256" key="2">
    <source>
        <dbReference type="ARBA" id="ARBA00022448"/>
    </source>
</evidence>